<evidence type="ECO:0000259" key="5">
    <source>
        <dbReference type="PROSITE" id="PS50016"/>
    </source>
</evidence>
<dbReference type="InterPro" id="IPR001965">
    <property type="entry name" value="Znf_PHD"/>
</dbReference>
<dbReference type="PROSITE" id="PS50016">
    <property type="entry name" value="ZF_PHD_2"/>
    <property type="match status" value="1"/>
</dbReference>
<dbReference type="Pfam" id="PF25298">
    <property type="entry name" value="Baculo_FP_2nd"/>
    <property type="match status" value="1"/>
</dbReference>
<dbReference type="PANTHER" id="PTHR11505">
    <property type="entry name" value="L1 TRANSPOSABLE ELEMENT-RELATED"/>
    <property type="match status" value="1"/>
</dbReference>
<evidence type="ECO:0000256" key="4">
    <source>
        <dbReference type="PROSITE-ProRule" id="PRU00146"/>
    </source>
</evidence>
<name>A0A8S3WDX5_PARAO</name>
<dbReference type="GO" id="GO:0008270">
    <property type="term" value="F:zinc ion binding"/>
    <property type="evidence" value="ECO:0007669"/>
    <property type="project" value="UniProtKB-KW"/>
</dbReference>
<feature type="domain" description="PHD-type" evidence="5">
    <location>
        <begin position="1"/>
        <end position="57"/>
    </location>
</feature>
<evidence type="ECO:0000313" key="6">
    <source>
        <dbReference type="EMBL" id="CAG4954306.1"/>
    </source>
</evidence>
<evidence type="ECO:0000256" key="3">
    <source>
        <dbReference type="ARBA" id="ARBA00022833"/>
    </source>
</evidence>
<gene>
    <name evidence="6" type="ORF">PAPOLLO_LOCUS5089</name>
</gene>
<dbReference type="InterPro" id="IPR057251">
    <property type="entry name" value="FP_C"/>
</dbReference>
<dbReference type="OrthoDB" id="7477812at2759"/>
<dbReference type="InterPro" id="IPR004244">
    <property type="entry name" value="Transposase_22"/>
</dbReference>
<dbReference type="InterPro" id="IPR019787">
    <property type="entry name" value="Znf_PHD-finger"/>
</dbReference>
<keyword evidence="2 4" id="KW-0863">Zinc-finger</keyword>
<dbReference type="EMBL" id="CAJQZP010000288">
    <property type="protein sequence ID" value="CAG4954306.1"/>
    <property type="molecule type" value="Genomic_DNA"/>
</dbReference>
<protein>
    <submittedName>
        <fullName evidence="6">(apollo) hypothetical protein</fullName>
    </submittedName>
</protein>
<dbReference type="Pfam" id="PF00628">
    <property type="entry name" value="PHD"/>
    <property type="match status" value="1"/>
</dbReference>
<accession>A0A8S3WDX5</accession>
<organism evidence="6 7">
    <name type="scientific">Parnassius apollo</name>
    <name type="common">Apollo butterfly</name>
    <name type="synonym">Papilio apollo</name>
    <dbReference type="NCBI Taxonomy" id="110799"/>
    <lineage>
        <taxon>Eukaryota</taxon>
        <taxon>Metazoa</taxon>
        <taxon>Ecdysozoa</taxon>
        <taxon>Arthropoda</taxon>
        <taxon>Hexapoda</taxon>
        <taxon>Insecta</taxon>
        <taxon>Pterygota</taxon>
        <taxon>Neoptera</taxon>
        <taxon>Endopterygota</taxon>
        <taxon>Lepidoptera</taxon>
        <taxon>Glossata</taxon>
        <taxon>Ditrysia</taxon>
        <taxon>Papilionoidea</taxon>
        <taxon>Papilionidae</taxon>
        <taxon>Parnassiinae</taxon>
        <taxon>Parnassini</taxon>
        <taxon>Parnassius</taxon>
        <taxon>Parnassius</taxon>
    </lineage>
</organism>
<dbReference type="InterPro" id="IPR019786">
    <property type="entry name" value="Zinc_finger_PHD-type_CS"/>
</dbReference>
<evidence type="ECO:0000313" key="7">
    <source>
        <dbReference type="Proteomes" id="UP000691718"/>
    </source>
</evidence>
<evidence type="ECO:0000256" key="1">
    <source>
        <dbReference type="ARBA" id="ARBA00022723"/>
    </source>
</evidence>
<sequence>MNCAGCNTICKPGARLLNCHSCEGIYHIECLNIKQQQYSSLSEEFKAAWKCPSCNNVTRRGRSNLLKPVRSTQIPLDDNMNMSYEIEGQAPISSYNPCTPTTPAASVHDCVALETGATFHTFTQELHKTFEEWRSDMNNTLTVFKENIKSSLHDWRDEMEASITKLNDDLKFALNGFREEICTLRAEHERLKHQTADISRDVSELKASMLFLSGEQDDFKKKVDGTIRQSTEQSSLTISNLETKVDYLEQQARQYNIEICNIPETRSENLLNIMGSISMAINFPISQKDILSIHRVPHAHRQTNKPKNVIVKLSSRILRDNVLAAFRKVKTLKTDQLGLTGSTMTVYMNEHLTLKKKQLFRKTRDLAAMHQYKYVWVRNATILVREQDGDTAFAIRTDDDLRKIKSRTKGGNKSACGGSTQHTQ</sequence>
<reference evidence="6" key="1">
    <citation type="submission" date="2021-04" db="EMBL/GenBank/DDBJ databases">
        <authorList>
            <person name="Tunstrom K."/>
        </authorList>
    </citation>
    <scope>NUCLEOTIDE SEQUENCE</scope>
</reference>
<keyword evidence="3" id="KW-0862">Zinc</keyword>
<dbReference type="AlphaFoldDB" id="A0A8S3WDX5"/>
<dbReference type="PROSITE" id="PS01359">
    <property type="entry name" value="ZF_PHD_1"/>
    <property type="match status" value="1"/>
</dbReference>
<dbReference type="Proteomes" id="UP000691718">
    <property type="component" value="Unassembled WGS sequence"/>
</dbReference>
<keyword evidence="1" id="KW-0479">Metal-binding</keyword>
<dbReference type="SMART" id="SM00249">
    <property type="entry name" value="PHD"/>
    <property type="match status" value="1"/>
</dbReference>
<proteinExistence type="predicted"/>
<comment type="caution">
    <text evidence="6">The sequence shown here is derived from an EMBL/GenBank/DDBJ whole genome shotgun (WGS) entry which is preliminary data.</text>
</comment>
<evidence type="ECO:0000256" key="2">
    <source>
        <dbReference type="ARBA" id="ARBA00022771"/>
    </source>
</evidence>
<keyword evidence="7" id="KW-1185">Reference proteome</keyword>